<dbReference type="InterPro" id="IPR046529">
    <property type="entry name" value="DUF6594"/>
</dbReference>
<feature type="domain" description="DUF6594" evidence="2">
    <location>
        <begin position="38"/>
        <end position="281"/>
    </location>
</feature>
<dbReference type="RefSeq" id="XP_033688318.1">
    <property type="nucleotide sequence ID" value="XM_033823255.1"/>
</dbReference>
<sequence length="292" mass="32327">MALPLANLATQIPVFNPSGTGGPSAIDLIKSLSEHKHLFRAIESQPKAGVYESFGEEWSLCLSYLESEVHRCAREASAFLDDKARGGGRGEMETELHDDLAQVMLPLFDFLEKHARGMHCSSRLARTPTPSTLFMNYFRAHLKAFDGNTRGPNGEDTTIYGPEGTPVPPRFRARDHDDLNPIEWLLIHRLMDPFIQLVCRPIRLLANRLIGKRRRSSDVDQKAVNATVISVIARMVVCMLASLSLAAAIGVLDNIGSQKNRIIVMTVFAQVIASSVQFLGQESTPMYLLIIS</sequence>
<name>A0A6A6IRZ9_9PLEO</name>
<dbReference type="Proteomes" id="UP000800094">
    <property type="component" value="Unassembled WGS sequence"/>
</dbReference>
<protein>
    <recommendedName>
        <fullName evidence="2">DUF6594 domain-containing protein</fullName>
    </recommendedName>
</protein>
<feature type="region of interest" description="Disordered" evidence="1">
    <location>
        <begin position="148"/>
        <end position="172"/>
    </location>
</feature>
<keyword evidence="4" id="KW-1185">Reference proteome</keyword>
<reference evidence="3" key="1">
    <citation type="journal article" date="2020" name="Stud. Mycol.">
        <title>101 Dothideomycetes genomes: a test case for predicting lifestyles and emergence of pathogens.</title>
        <authorList>
            <person name="Haridas S."/>
            <person name="Albert R."/>
            <person name="Binder M."/>
            <person name="Bloem J."/>
            <person name="Labutti K."/>
            <person name="Salamov A."/>
            <person name="Andreopoulos B."/>
            <person name="Baker S."/>
            <person name="Barry K."/>
            <person name="Bills G."/>
            <person name="Bluhm B."/>
            <person name="Cannon C."/>
            <person name="Castanera R."/>
            <person name="Culley D."/>
            <person name="Daum C."/>
            <person name="Ezra D."/>
            <person name="Gonzalez J."/>
            <person name="Henrissat B."/>
            <person name="Kuo A."/>
            <person name="Liang C."/>
            <person name="Lipzen A."/>
            <person name="Lutzoni F."/>
            <person name="Magnuson J."/>
            <person name="Mondo S."/>
            <person name="Nolan M."/>
            <person name="Ohm R."/>
            <person name="Pangilinan J."/>
            <person name="Park H.-J."/>
            <person name="Ramirez L."/>
            <person name="Alfaro M."/>
            <person name="Sun H."/>
            <person name="Tritt A."/>
            <person name="Yoshinaga Y."/>
            <person name="Zwiers L.-H."/>
            <person name="Turgeon B."/>
            <person name="Goodwin S."/>
            <person name="Spatafora J."/>
            <person name="Crous P."/>
            <person name="Grigoriev I."/>
        </authorList>
    </citation>
    <scope>NUCLEOTIDE SEQUENCE</scope>
    <source>
        <strain evidence="3">CBS 122368</strain>
    </source>
</reference>
<proteinExistence type="predicted"/>
<evidence type="ECO:0000259" key="2">
    <source>
        <dbReference type="Pfam" id="PF20237"/>
    </source>
</evidence>
<dbReference type="Pfam" id="PF20237">
    <property type="entry name" value="DUF6594"/>
    <property type="match status" value="1"/>
</dbReference>
<dbReference type="AlphaFoldDB" id="A0A6A6IRZ9"/>
<organism evidence="3 4">
    <name type="scientific">Trematosphaeria pertusa</name>
    <dbReference type="NCBI Taxonomy" id="390896"/>
    <lineage>
        <taxon>Eukaryota</taxon>
        <taxon>Fungi</taxon>
        <taxon>Dikarya</taxon>
        <taxon>Ascomycota</taxon>
        <taxon>Pezizomycotina</taxon>
        <taxon>Dothideomycetes</taxon>
        <taxon>Pleosporomycetidae</taxon>
        <taxon>Pleosporales</taxon>
        <taxon>Massarineae</taxon>
        <taxon>Trematosphaeriaceae</taxon>
        <taxon>Trematosphaeria</taxon>
    </lineage>
</organism>
<accession>A0A6A6IRZ9</accession>
<evidence type="ECO:0000313" key="3">
    <source>
        <dbReference type="EMBL" id="KAF2253314.1"/>
    </source>
</evidence>
<evidence type="ECO:0000256" key="1">
    <source>
        <dbReference type="SAM" id="MobiDB-lite"/>
    </source>
</evidence>
<gene>
    <name evidence="3" type="ORF">BU26DRAFT_418570</name>
</gene>
<dbReference type="OrthoDB" id="3795611at2759"/>
<dbReference type="GeneID" id="54576585"/>
<evidence type="ECO:0000313" key="4">
    <source>
        <dbReference type="Proteomes" id="UP000800094"/>
    </source>
</evidence>
<dbReference type="EMBL" id="ML987191">
    <property type="protein sequence ID" value="KAF2253314.1"/>
    <property type="molecule type" value="Genomic_DNA"/>
</dbReference>